<keyword evidence="5 6" id="KW-0472">Membrane</keyword>
<organism evidence="7 8">
    <name type="scientific">Malus domestica</name>
    <name type="common">Apple</name>
    <name type="synonym">Pyrus malus</name>
    <dbReference type="NCBI Taxonomy" id="3750"/>
    <lineage>
        <taxon>Eukaryota</taxon>
        <taxon>Viridiplantae</taxon>
        <taxon>Streptophyta</taxon>
        <taxon>Embryophyta</taxon>
        <taxon>Tracheophyta</taxon>
        <taxon>Spermatophyta</taxon>
        <taxon>Magnoliopsida</taxon>
        <taxon>eudicotyledons</taxon>
        <taxon>Gunneridae</taxon>
        <taxon>Pentapetalae</taxon>
        <taxon>rosids</taxon>
        <taxon>fabids</taxon>
        <taxon>Rosales</taxon>
        <taxon>Rosaceae</taxon>
        <taxon>Amygdaloideae</taxon>
        <taxon>Maleae</taxon>
        <taxon>Malus</taxon>
    </lineage>
</organism>
<keyword evidence="3 6" id="KW-0187">Copper transport</keyword>
<name>A0A498K947_MALDO</name>
<dbReference type="PANTHER" id="PTHR12483:SF85">
    <property type="entry name" value="COPPER TRANSPORT PROTEIN"/>
    <property type="match status" value="1"/>
</dbReference>
<evidence type="ECO:0000313" key="7">
    <source>
        <dbReference type="EMBL" id="RXI02143.1"/>
    </source>
</evidence>
<comment type="subcellular location">
    <subcellularLocation>
        <location evidence="6">Membrane</location>
        <topology evidence="6">Multi-pass membrane protein</topology>
    </subcellularLocation>
</comment>
<dbReference type="PANTHER" id="PTHR12483">
    <property type="entry name" value="SOLUTE CARRIER FAMILY 31 COPPER TRANSPORTERS"/>
    <property type="match status" value="1"/>
</dbReference>
<keyword evidence="8" id="KW-1185">Reference proteome</keyword>
<evidence type="ECO:0000256" key="4">
    <source>
        <dbReference type="ARBA" id="ARBA00022989"/>
    </source>
</evidence>
<evidence type="ECO:0000256" key="3">
    <source>
        <dbReference type="ARBA" id="ARBA00022796"/>
    </source>
</evidence>
<protein>
    <recommendedName>
        <fullName evidence="6">Copper transport protein</fullName>
    </recommendedName>
</protein>
<keyword evidence="4 6" id="KW-1133">Transmembrane helix</keyword>
<dbReference type="GO" id="GO:0005375">
    <property type="term" value="F:copper ion transmembrane transporter activity"/>
    <property type="evidence" value="ECO:0007669"/>
    <property type="project" value="UniProtKB-UniRule"/>
</dbReference>
<dbReference type="InterPro" id="IPR007274">
    <property type="entry name" value="Cop_transporter"/>
</dbReference>
<reference evidence="7 8" key="1">
    <citation type="submission" date="2018-10" db="EMBL/GenBank/DDBJ databases">
        <title>A high-quality apple genome assembly.</title>
        <authorList>
            <person name="Hu J."/>
        </authorList>
    </citation>
    <scope>NUCLEOTIDE SEQUENCE [LARGE SCALE GENOMIC DNA]</scope>
    <source>
        <strain evidence="8">cv. HFTH1</strain>
        <tissue evidence="7">Young leaf</tissue>
    </source>
</reference>
<dbReference type="EMBL" id="RDQH01000330">
    <property type="protein sequence ID" value="RXI02143.1"/>
    <property type="molecule type" value="Genomic_DNA"/>
</dbReference>
<feature type="transmembrane region" description="Helical" evidence="6">
    <location>
        <begin position="92"/>
        <end position="112"/>
    </location>
</feature>
<proteinExistence type="inferred from homology"/>
<evidence type="ECO:0000256" key="1">
    <source>
        <dbReference type="ARBA" id="ARBA00006921"/>
    </source>
</evidence>
<dbReference type="AlphaFoldDB" id="A0A498K947"/>
<keyword evidence="6" id="KW-0813">Transport</keyword>
<dbReference type="GO" id="GO:0005886">
    <property type="term" value="C:plasma membrane"/>
    <property type="evidence" value="ECO:0007669"/>
    <property type="project" value="TreeGrafter"/>
</dbReference>
<evidence type="ECO:0000256" key="5">
    <source>
        <dbReference type="ARBA" id="ARBA00023136"/>
    </source>
</evidence>
<feature type="transmembrane region" description="Helical" evidence="6">
    <location>
        <begin position="45"/>
        <end position="66"/>
    </location>
</feature>
<comment type="similarity">
    <text evidence="1 6">Belongs to the copper transporter (Ctr) (TC 1.A.56) family. SLC31A subfamily.</text>
</comment>
<keyword evidence="6" id="KW-0406">Ion transport</keyword>
<gene>
    <name evidence="7" type="ORF">DVH24_026673</name>
</gene>
<dbReference type="Proteomes" id="UP000290289">
    <property type="component" value="Chromosome 4"/>
</dbReference>
<evidence type="ECO:0000256" key="2">
    <source>
        <dbReference type="ARBA" id="ARBA00022692"/>
    </source>
</evidence>
<keyword evidence="6" id="KW-0186">Copper</keyword>
<evidence type="ECO:0000256" key="6">
    <source>
        <dbReference type="RuleBase" id="RU367022"/>
    </source>
</evidence>
<keyword evidence="2 6" id="KW-0812">Transmembrane</keyword>
<sequence length="122" mass="13827">MDDMPNMAPPPKGDRTNTTYGAMQPHMGKDVIILFHDGPNNHLNMYVLALFFIYLLAVTVDILFVLPKHRPSTKPYLSLLGQTSVHTFRNGLAYLIMISAMSFNIGILMAALGQPWRRFLHR</sequence>
<comment type="caution">
    <text evidence="7">The sequence shown here is derived from an EMBL/GenBank/DDBJ whole genome shotgun (WGS) entry which is preliminary data.</text>
</comment>
<accession>A0A498K947</accession>
<evidence type="ECO:0000313" key="8">
    <source>
        <dbReference type="Proteomes" id="UP000290289"/>
    </source>
</evidence>
<dbReference type="Pfam" id="PF04145">
    <property type="entry name" value="Ctr"/>
    <property type="match status" value="1"/>
</dbReference>